<organism evidence="1 2">
    <name type="scientific">Vararia minispora EC-137</name>
    <dbReference type="NCBI Taxonomy" id="1314806"/>
    <lineage>
        <taxon>Eukaryota</taxon>
        <taxon>Fungi</taxon>
        <taxon>Dikarya</taxon>
        <taxon>Basidiomycota</taxon>
        <taxon>Agaricomycotina</taxon>
        <taxon>Agaricomycetes</taxon>
        <taxon>Russulales</taxon>
        <taxon>Lachnocladiaceae</taxon>
        <taxon>Vararia</taxon>
    </lineage>
</organism>
<dbReference type="Proteomes" id="UP000814128">
    <property type="component" value="Unassembled WGS sequence"/>
</dbReference>
<comment type="caution">
    <text evidence="1">The sequence shown here is derived from an EMBL/GenBank/DDBJ whole genome shotgun (WGS) entry which is preliminary data.</text>
</comment>
<name>A0ACB8QUP0_9AGAM</name>
<sequence length="543" mass="60259">MPPKPASKRKAPDDPPSTSKRVRKDPPATASKRKVPNGEVVASGLVIIREPSSRTSSQQSVRPPDASSSMSRSPPPPTKKFKASSSDPPARVSSTKGKEKAALMPVPEEQDVEEDVRAMETEANDIRLRSKRSSTNHTTPVGHTDTIIPLEPRETPRIEANRAMRAEGAGSSGPSTPRQTHGRRSSFSSRGKRTSMGSDPSIITTPHRSVEDKHFYRYLDYESPDAARMSELLVWCIKRSLSLSPQGSSAKMSGKDPPALAPEQDQILRDVIDDTIKMLRAKKIDTRVNGSERPDPRTQVKGNEQNEKNRARHIQFTAEIDRIKAEMEEWSRVDKYYEKLQVSFQAEQRQRKAEDAKTKGKRRAAPELWLDEDSPRFNELPSAMRNAAEDMLRIVATPLTPPAPDPRLAEQLNKADRLRSNINAGLQTVKAIEMDLDRRFVLMNLEMQRRDQPPVVMPLPIGPSHAIPAQDPQELVRALAHVDMTKPPAQVSDAARRAARDVKRAQEDGTGVGERRLTGVPPPTPRKAPPGTPRRIGTPGAKR</sequence>
<dbReference type="EMBL" id="MU273485">
    <property type="protein sequence ID" value="KAI0035382.1"/>
    <property type="molecule type" value="Genomic_DNA"/>
</dbReference>
<gene>
    <name evidence="1" type="ORF">K488DRAFT_68424</name>
</gene>
<accession>A0ACB8QUP0</accession>
<evidence type="ECO:0000313" key="2">
    <source>
        <dbReference type="Proteomes" id="UP000814128"/>
    </source>
</evidence>
<reference evidence="1" key="2">
    <citation type="journal article" date="2022" name="New Phytol.">
        <title>Evolutionary transition to the ectomycorrhizal habit in the genomes of a hyperdiverse lineage of mushroom-forming fungi.</title>
        <authorList>
            <person name="Looney B."/>
            <person name="Miyauchi S."/>
            <person name="Morin E."/>
            <person name="Drula E."/>
            <person name="Courty P.E."/>
            <person name="Kohler A."/>
            <person name="Kuo A."/>
            <person name="LaButti K."/>
            <person name="Pangilinan J."/>
            <person name="Lipzen A."/>
            <person name="Riley R."/>
            <person name="Andreopoulos W."/>
            <person name="He G."/>
            <person name="Johnson J."/>
            <person name="Nolan M."/>
            <person name="Tritt A."/>
            <person name="Barry K.W."/>
            <person name="Grigoriev I.V."/>
            <person name="Nagy L.G."/>
            <person name="Hibbett D."/>
            <person name="Henrissat B."/>
            <person name="Matheny P.B."/>
            <person name="Labbe J."/>
            <person name="Martin F.M."/>
        </authorList>
    </citation>
    <scope>NUCLEOTIDE SEQUENCE</scope>
    <source>
        <strain evidence="1">EC-137</strain>
    </source>
</reference>
<evidence type="ECO:0000313" key="1">
    <source>
        <dbReference type="EMBL" id="KAI0035382.1"/>
    </source>
</evidence>
<keyword evidence="2" id="KW-1185">Reference proteome</keyword>
<proteinExistence type="predicted"/>
<reference evidence="1" key="1">
    <citation type="submission" date="2021-02" db="EMBL/GenBank/DDBJ databases">
        <authorList>
            <consortium name="DOE Joint Genome Institute"/>
            <person name="Ahrendt S."/>
            <person name="Looney B.P."/>
            <person name="Miyauchi S."/>
            <person name="Morin E."/>
            <person name="Drula E."/>
            <person name="Courty P.E."/>
            <person name="Chicoki N."/>
            <person name="Fauchery L."/>
            <person name="Kohler A."/>
            <person name="Kuo A."/>
            <person name="Labutti K."/>
            <person name="Pangilinan J."/>
            <person name="Lipzen A."/>
            <person name="Riley R."/>
            <person name="Andreopoulos W."/>
            <person name="He G."/>
            <person name="Johnson J."/>
            <person name="Barry K.W."/>
            <person name="Grigoriev I.V."/>
            <person name="Nagy L."/>
            <person name="Hibbett D."/>
            <person name="Henrissat B."/>
            <person name="Matheny P.B."/>
            <person name="Labbe J."/>
            <person name="Martin F."/>
        </authorList>
    </citation>
    <scope>NUCLEOTIDE SEQUENCE</scope>
    <source>
        <strain evidence="1">EC-137</strain>
    </source>
</reference>
<protein>
    <submittedName>
        <fullName evidence="1">Mis12-Mtw1 protein family-domain-containing protein</fullName>
    </submittedName>
</protein>